<gene>
    <name evidence="3" type="ORF">HSEST_2162</name>
</gene>
<feature type="transmembrane region" description="Helical" evidence="1">
    <location>
        <begin position="24"/>
        <end position="44"/>
    </location>
</feature>
<feature type="domain" description="DUF7979" evidence="2">
    <location>
        <begin position="54"/>
        <end position="131"/>
    </location>
</feature>
<dbReference type="Proteomes" id="UP000663292">
    <property type="component" value="Chromosome"/>
</dbReference>
<keyword evidence="1" id="KW-0472">Membrane</keyword>
<dbReference type="InterPro" id="IPR058285">
    <property type="entry name" value="DUF7979"/>
</dbReference>
<evidence type="ECO:0000256" key="1">
    <source>
        <dbReference type="SAM" id="Phobius"/>
    </source>
</evidence>
<keyword evidence="1" id="KW-0812">Transmembrane</keyword>
<accession>A0A897NSA3</accession>
<organism evidence="3 4">
    <name type="scientific">Halapricum desulfuricans</name>
    <dbReference type="NCBI Taxonomy" id="2841257"/>
    <lineage>
        <taxon>Archaea</taxon>
        <taxon>Methanobacteriati</taxon>
        <taxon>Methanobacteriota</taxon>
        <taxon>Stenosarchaea group</taxon>
        <taxon>Halobacteria</taxon>
        <taxon>Halobacteriales</taxon>
        <taxon>Haloarculaceae</taxon>
        <taxon>Halapricum</taxon>
    </lineage>
</organism>
<evidence type="ECO:0000313" key="3">
    <source>
        <dbReference type="EMBL" id="QSG15677.1"/>
    </source>
</evidence>
<dbReference type="Pfam" id="PF25934">
    <property type="entry name" value="DUF7979"/>
    <property type="match status" value="1"/>
</dbReference>
<dbReference type="EMBL" id="CP064791">
    <property type="protein sequence ID" value="QSG15677.1"/>
    <property type="molecule type" value="Genomic_DNA"/>
</dbReference>
<evidence type="ECO:0000259" key="2">
    <source>
        <dbReference type="Pfam" id="PF25934"/>
    </source>
</evidence>
<keyword evidence="4" id="KW-1185">Reference proteome</keyword>
<dbReference type="AlphaFoldDB" id="A0A897NSA3"/>
<protein>
    <recommendedName>
        <fullName evidence="2">DUF7979 domain-containing protein</fullName>
    </recommendedName>
</protein>
<proteinExistence type="predicted"/>
<sequence>MPFRDRSIFFPAGRSDGMDISREAALIGILLVAGAVLIALPILVPPDIPDDRVEYYVEDDWMDNEDQSNLVYANLTEAERAVFEEARRTNERTERGTTVNFSVRDTPESLTPPPDSIRIYNVRYEGEWYLLQVKHLTYEADFVTQHLPRLGSMALGTVCLLGAAYRRFAV</sequence>
<reference evidence="3 4" key="1">
    <citation type="submission" date="2020-11" db="EMBL/GenBank/DDBJ databases">
        <title>Carbohydrate-dependent, anaerobic sulfur respiration: A novel catabolism in halophilic archaea.</title>
        <authorList>
            <person name="Sorokin D.Y."/>
            <person name="Messina E."/>
            <person name="Smedile F."/>
            <person name="La Cono V."/>
            <person name="Hallsworth J.E."/>
            <person name="Yakimov M.M."/>
        </authorList>
    </citation>
    <scope>NUCLEOTIDE SEQUENCE [LARGE SCALE GENOMIC DNA]</scope>
    <source>
        <strain evidence="3 4">HSR-Est</strain>
    </source>
</reference>
<name>A0A897NSA3_9EURY</name>
<evidence type="ECO:0000313" key="4">
    <source>
        <dbReference type="Proteomes" id="UP000663292"/>
    </source>
</evidence>
<keyword evidence="1" id="KW-1133">Transmembrane helix</keyword>